<dbReference type="EMBL" id="PQIB02000009">
    <property type="protein sequence ID" value="RLM98630.1"/>
    <property type="molecule type" value="Genomic_DNA"/>
</dbReference>
<reference evidence="3" key="1">
    <citation type="journal article" date="2019" name="Nat. Commun.">
        <title>The genome of broomcorn millet.</title>
        <authorList>
            <person name="Zou C."/>
            <person name="Miki D."/>
            <person name="Li D."/>
            <person name="Tang Q."/>
            <person name="Xiao L."/>
            <person name="Rajput S."/>
            <person name="Deng P."/>
            <person name="Jia W."/>
            <person name="Huang R."/>
            <person name="Zhang M."/>
            <person name="Sun Y."/>
            <person name="Hu J."/>
            <person name="Fu X."/>
            <person name="Schnable P.S."/>
            <person name="Li F."/>
            <person name="Zhang H."/>
            <person name="Feng B."/>
            <person name="Zhu X."/>
            <person name="Liu R."/>
            <person name="Schnable J.C."/>
            <person name="Zhu J.-K."/>
            <person name="Zhang H."/>
        </authorList>
    </citation>
    <scope>NUCLEOTIDE SEQUENCE [LARGE SCALE GENOMIC DNA]</scope>
</reference>
<evidence type="ECO:0000256" key="1">
    <source>
        <dbReference type="SAM" id="MobiDB-lite"/>
    </source>
</evidence>
<gene>
    <name evidence="2" type="ORF">C2845_PM06G25130</name>
</gene>
<organism evidence="2 3">
    <name type="scientific">Panicum miliaceum</name>
    <name type="common">Proso millet</name>
    <name type="synonym">Broomcorn millet</name>
    <dbReference type="NCBI Taxonomy" id="4540"/>
    <lineage>
        <taxon>Eukaryota</taxon>
        <taxon>Viridiplantae</taxon>
        <taxon>Streptophyta</taxon>
        <taxon>Embryophyta</taxon>
        <taxon>Tracheophyta</taxon>
        <taxon>Spermatophyta</taxon>
        <taxon>Magnoliopsida</taxon>
        <taxon>Liliopsida</taxon>
        <taxon>Poales</taxon>
        <taxon>Poaceae</taxon>
        <taxon>PACMAD clade</taxon>
        <taxon>Panicoideae</taxon>
        <taxon>Panicodae</taxon>
        <taxon>Paniceae</taxon>
        <taxon>Panicinae</taxon>
        <taxon>Panicum</taxon>
        <taxon>Panicum sect. Panicum</taxon>
    </lineage>
</organism>
<sequence>MPCRYVRCPGPAPFLKPAVSSSAPLAGGHTPVTARGAAQDPACGSIVSSSRRSAPVGGCPHPVRRNASMREQGRGATGGEGIVDARILCDGIRADESMGGVTQAAGSGGVDVLPDKVLQHTLCFLEAQDLR</sequence>
<dbReference type="Proteomes" id="UP000275267">
    <property type="component" value="Unassembled WGS sequence"/>
</dbReference>
<feature type="region of interest" description="Disordered" evidence="1">
    <location>
        <begin position="21"/>
        <end position="78"/>
    </location>
</feature>
<keyword evidence="3" id="KW-1185">Reference proteome</keyword>
<accession>A0A3L6R8K1</accession>
<protein>
    <submittedName>
        <fullName evidence="2">Uncharacterized protein</fullName>
    </submittedName>
</protein>
<proteinExistence type="predicted"/>
<comment type="caution">
    <text evidence="2">The sequence shown here is derived from an EMBL/GenBank/DDBJ whole genome shotgun (WGS) entry which is preliminary data.</text>
</comment>
<name>A0A3L6R8K1_PANMI</name>
<evidence type="ECO:0000313" key="2">
    <source>
        <dbReference type="EMBL" id="RLM98630.1"/>
    </source>
</evidence>
<dbReference type="AlphaFoldDB" id="A0A3L6R8K1"/>
<evidence type="ECO:0000313" key="3">
    <source>
        <dbReference type="Proteomes" id="UP000275267"/>
    </source>
</evidence>